<accession>A0AB38YII3</accession>
<gene>
    <name evidence="11" type="ORF">NFC81_04720</name>
</gene>
<evidence type="ECO:0000256" key="4">
    <source>
        <dbReference type="ARBA" id="ARBA00022842"/>
    </source>
</evidence>
<name>A0AB38YII3_9GAMM</name>
<dbReference type="Gene3D" id="3.10.580.10">
    <property type="entry name" value="CBS-domain"/>
    <property type="match status" value="1"/>
</dbReference>
<organism evidence="11">
    <name type="scientific">Salinispirillum sp. LH 10-3-1</name>
    <dbReference type="NCBI Taxonomy" id="2952525"/>
    <lineage>
        <taxon>Bacteria</taxon>
        <taxon>Pseudomonadati</taxon>
        <taxon>Pseudomonadota</taxon>
        <taxon>Gammaproteobacteria</taxon>
        <taxon>Oceanospirillales</taxon>
        <taxon>Saccharospirillaceae</taxon>
        <taxon>Salinispirillum</taxon>
    </lineage>
</organism>
<keyword evidence="5 9" id="KW-0129">CBS domain</keyword>
<dbReference type="GO" id="GO:0050660">
    <property type="term" value="F:flavin adenine dinucleotide binding"/>
    <property type="evidence" value="ECO:0007669"/>
    <property type="project" value="InterPro"/>
</dbReference>
<evidence type="ECO:0000313" key="11">
    <source>
        <dbReference type="EMBL" id="WLD59093.1"/>
    </source>
</evidence>
<evidence type="ECO:0000256" key="1">
    <source>
        <dbReference type="ARBA" id="ARBA00006337"/>
    </source>
</evidence>
<sequence length="298" mass="33447">MSEEPSSQSGRRSWLEKLADAFSSELRDKEQVMELLQEAHENELLDHSALHIMQGAMKVTDQHARDIMVPRSQMVCIEHDDSFATIMEKIVTSSHSRFPVLSEDNSTVTGVLLAKDILQLAQEYAFDAEKIAANLHKIIRQPVFVPEIKRLNRLLRDFRETRNHLAVVVDEYGGVAGLVTIEDVLEEIVGDIEDEHDPAEEEDIQEMGGGLFKVAALTEIEDFNEHFDTALSDDEFDTIGGFVTHVFGYLPKKGESVRIADLLFTVHSADDRRILHLQVMPVGTTAVTENEPDTTPTP</sequence>
<dbReference type="Pfam" id="PF21917">
    <property type="entry name" value="NMB0537_N"/>
    <property type="match status" value="1"/>
</dbReference>
<dbReference type="FunFam" id="3.10.580.10:FF:000002">
    <property type="entry name" value="Magnesium/cobalt efflux protein CorC"/>
    <property type="match status" value="1"/>
</dbReference>
<keyword evidence="3" id="KW-0677">Repeat</keyword>
<protein>
    <recommendedName>
        <fullName evidence="8">Magnesium and cobalt efflux protein CorC</fullName>
    </recommendedName>
</protein>
<evidence type="ECO:0000256" key="7">
    <source>
        <dbReference type="ARBA" id="ARBA00037273"/>
    </source>
</evidence>
<keyword evidence="2" id="KW-0813">Transport</keyword>
<dbReference type="SUPFAM" id="SSF54631">
    <property type="entry name" value="CBS-domain pair"/>
    <property type="match status" value="1"/>
</dbReference>
<dbReference type="InterPro" id="IPR044751">
    <property type="entry name" value="Ion_transp-like_CBS"/>
</dbReference>
<dbReference type="SMART" id="SM01091">
    <property type="entry name" value="CorC_HlyC"/>
    <property type="match status" value="1"/>
</dbReference>
<dbReference type="Gene3D" id="3.30.465.10">
    <property type="match status" value="1"/>
</dbReference>
<evidence type="ECO:0000256" key="9">
    <source>
        <dbReference type="PROSITE-ProRule" id="PRU00703"/>
    </source>
</evidence>
<evidence type="ECO:0000256" key="8">
    <source>
        <dbReference type="ARBA" id="ARBA00040729"/>
    </source>
</evidence>
<dbReference type="PROSITE" id="PS51371">
    <property type="entry name" value="CBS"/>
    <property type="match status" value="2"/>
</dbReference>
<evidence type="ECO:0000256" key="3">
    <source>
        <dbReference type="ARBA" id="ARBA00022737"/>
    </source>
</evidence>
<dbReference type="SUPFAM" id="SSF56176">
    <property type="entry name" value="FAD-binding/transporter-associated domain-like"/>
    <property type="match status" value="1"/>
</dbReference>
<dbReference type="PANTHER" id="PTHR22777">
    <property type="entry name" value="HEMOLYSIN-RELATED"/>
    <property type="match status" value="1"/>
</dbReference>
<dbReference type="CDD" id="cd04590">
    <property type="entry name" value="CBS_pair_CorC_HlyC_assoc"/>
    <property type="match status" value="1"/>
</dbReference>
<feature type="domain" description="CBS" evidence="10">
    <location>
        <begin position="68"/>
        <end position="129"/>
    </location>
</feature>
<evidence type="ECO:0000256" key="6">
    <source>
        <dbReference type="ARBA" id="ARBA00023285"/>
    </source>
</evidence>
<dbReference type="GO" id="GO:0005886">
    <property type="term" value="C:plasma membrane"/>
    <property type="evidence" value="ECO:0007669"/>
    <property type="project" value="TreeGrafter"/>
</dbReference>
<evidence type="ECO:0000256" key="5">
    <source>
        <dbReference type="ARBA" id="ARBA00023122"/>
    </source>
</evidence>
<dbReference type="AlphaFoldDB" id="A0AB38YII3"/>
<keyword evidence="6" id="KW-0170">Cobalt</keyword>
<dbReference type="InterPro" id="IPR036318">
    <property type="entry name" value="FAD-bd_PCMH-like_sf"/>
</dbReference>
<comment type="function">
    <text evidence="7">Plays a role in the transport of magnesium and cobalt ions.</text>
</comment>
<dbReference type="InterPro" id="IPR005170">
    <property type="entry name" value="Transptr-assoc_dom"/>
</dbReference>
<evidence type="ECO:0000259" key="10">
    <source>
        <dbReference type="PROSITE" id="PS51371"/>
    </source>
</evidence>
<comment type="similarity">
    <text evidence="1">Belongs to the UPF0053 family.</text>
</comment>
<dbReference type="PANTHER" id="PTHR22777:SF27">
    <property type="entry name" value="MAGNESIUM AND COBALT EFFLUX PROTEIN CORC"/>
    <property type="match status" value="1"/>
</dbReference>
<evidence type="ECO:0000256" key="2">
    <source>
        <dbReference type="ARBA" id="ARBA00022448"/>
    </source>
</evidence>
<dbReference type="InterPro" id="IPR016169">
    <property type="entry name" value="FAD-bd_PCMH_sub2"/>
</dbReference>
<dbReference type="SMART" id="SM00116">
    <property type="entry name" value="CBS"/>
    <property type="match status" value="2"/>
</dbReference>
<keyword evidence="4" id="KW-0460">Magnesium</keyword>
<feature type="domain" description="CBS" evidence="10">
    <location>
        <begin position="138"/>
        <end position="195"/>
    </location>
</feature>
<dbReference type="InterPro" id="IPR046342">
    <property type="entry name" value="CBS_dom_sf"/>
</dbReference>
<dbReference type="Pfam" id="PF00571">
    <property type="entry name" value="CBS"/>
    <property type="match status" value="2"/>
</dbReference>
<dbReference type="RefSeq" id="WP_304996383.1">
    <property type="nucleotide sequence ID" value="NZ_CP101717.1"/>
</dbReference>
<proteinExistence type="inferred from homology"/>
<dbReference type="EMBL" id="CP101717">
    <property type="protein sequence ID" value="WLD59093.1"/>
    <property type="molecule type" value="Genomic_DNA"/>
</dbReference>
<reference evidence="11" key="1">
    <citation type="submission" date="2022-07" db="EMBL/GenBank/DDBJ databases">
        <title>Complete genome sequence of Salinispirillum sp. LH10-3-1 capable of multiple carbohydrate inversion isolated from a soda lake.</title>
        <authorList>
            <person name="Liu J."/>
            <person name="Zhai Y."/>
            <person name="Zhang H."/>
            <person name="Yang H."/>
            <person name="Qu J."/>
            <person name="Li J."/>
        </authorList>
    </citation>
    <scope>NUCLEOTIDE SEQUENCE</scope>
    <source>
        <strain evidence="11">LH 10-3-1</strain>
    </source>
</reference>
<dbReference type="InterPro" id="IPR054115">
    <property type="entry name" value="CorC_N"/>
</dbReference>
<dbReference type="InterPro" id="IPR000644">
    <property type="entry name" value="CBS_dom"/>
</dbReference>
<dbReference type="Pfam" id="PF03471">
    <property type="entry name" value="CorC_HlyC"/>
    <property type="match status" value="1"/>
</dbReference>